<dbReference type="PROSITE" id="PS51669">
    <property type="entry name" value="4FE4S_MOW_BIS_MGD"/>
    <property type="match status" value="1"/>
</dbReference>
<comment type="cofactor">
    <cofactor evidence="1">
        <name>Mo-bis(molybdopterin guanine dinucleotide)</name>
        <dbReference type="ChEBI" id="CHEBI:60539"/>
    </cofactor>
</comment>
<keyword evidence="4" id="KW-0677">Repeat</keyword>
<dbReference type="InterPro" id="IPR017900">
    <property type="entry name" value="4Fe4S_Fe_S_CS"/>
</dbReference>
<dbReference type="Pfam" id="PF04879">
    <property type="entry name" value="Molybdop_Fe4S4"/>
    <property type="match status" value="1"/>
</dbReference>
<proteinExistence type="predicted"/>
<keyword evidence="6" id="KW-0411">Iron-sulfur</keyword>
<keyword evidence="5" id="KW-0408">Iron</keyword>
<dbReference type="GO" id="GO:0016491">
    <property type="term" value="F:oxidoreductase activity"/>
    <property type="evidence" value="ECO:0007669"/>
    <property type="project" value="InterPro"/>
</dbReference>
<evidence type="ECO:0000256" key="6">
    <source>
        <dbReference type="ARBA" id="ARBA00023014"/>
    </source>
</evidence>
<evidence type="ECO:0000313" key="10">
    <source>
        <dbReference type="Proteomes" id="UP001232113"/>
    </source>
</evidence>
<evidence type="ECO:0000256" key="4">
    <source>
        <dbReference type="ARBA" id="ARBA00022737"/>
    </source>
</evidence>
<evidence type="ECO:0000259" key="7">
    <source>
        <dbReference type="PROSITE" id="PS51379"/>
    </source>
</evidence>
<protein>
    <submittedName>
        <fullName evidence="9">4Fe-4S dicluster domain-containing protein</fullName>
    </submittedName>
</protein>
<sequence length="107" mass="11849">CIMCRRCVRVCQLRQGRDVLSIANRGFETKMMPSYGQPFDQSICESCGNCVSSCPTGSLTAKDTKEYRKWETQKIPTTCPHCGTGCQMNLLVKNNRLVGVEPLDGPA</sequence>
<feature type="non-terminal residue" evidence="9">
    <location>
        <position position="1"/>
    </location>
</feature>
<dbReference type="Proteomes" id="UP001232113">
    <property type="component" value="Unassembled WGS sequence"/>
</dbReference>
<evidence type="ECO:0000256" key="3">
    <source>
        <dbReference type="ARBA" id="ARBA00022723"/>
    </source>
</evidence>
<accession>A0AAW6XMP7</accession>
<dbReference type="RefSeq" id="WP_285032370.1">
    <property type="nucleotide sequence ID" value="NZ_JASOLY010000075.1"/>
</dbReference>
<dbReference type="Gene3D" id="2.20.25.90">
    <property type="entry name" value="ADC-like domains"/>
    <property type="match status" value="1"/>
</dbReference>
<feature type="non-terminal residue" evidence="9">
    <location>
        <position position="107"/>
    </location>
</feature>
<dbReference type="SUPFAM" id="SSF54862">
    <property type="entry name" value="4Fe-4S ferredoxins"/>
    <property type="match status" value="1"/>
</dbReference>
<evidence type="ECO:0000313" key="9">
    <source>
        <dbReference type="EMBL" id="MDK6869485.1"/>
    </source>
</evidence>
<name>A0AAW6XMP7_9LACO</name>
<evidence type="ECO:0000256" key="5">
    <source>
        <dbReference type="ARBA" id="ARBA00023004"/>
    </source>
</evidence>
<evidence type="ECO:0000256" key="2">
    <source>
        <dbReference type="ARBA" id="ARBA00022485"/>
    </source>
</evidence>
<dbReference type="InterPro" id="IPR006963">
    <property type="entry name" value="Mopterin_OxRdtase_4Fe-4S_dom"/>
</dbReference>
<keyword evidence="2" id="KW-0004">4Fe-4S</keyword>
<dbReference type="FunFam" id="3.30.70.20:FF:000035">
    <property type="entry name" value="Iron hydrogenase 1"/>
    <property type="match status" value="1"/>
</dbReference>
<dbReference type="PROSITE" id="PS00551">
    <property type="entry name" value="MOLYBDOPTERIN_PROK_1"/>
    <property type="match status" value="1"/>
</dbReference>
<comment type="caution">
    <text evidence="9">The sequence shown here is derived from an EMBL/GenBank/DDBJ whole genome shotgun (WGS) entry which is preliminary data.</text>
</comment>
<dbReference type="PROSITE" id="PS00198">
    <property type="entry name" value="4FE4S_FER_1"/>
    <property type="match status" value="1"/>
</dbReference>
<organism evidence="9 10">
    <name type="scientific">Lactobacillus paragasseri</name>
    <dbReference type="NCBI Taxonomy" id="2107999"/>
    <lineage>
        <taxon>Bacteria</taxon>
        <taxon>Bacillati</taxon>
        <taxon>Bacillota</taxon>
        <taxon>Bacilli</taxon>
        <taxon>Lactobacillales</taxon>
        <taxon>Lactobacillaceae</taxon>
        <taxon>Lactobacillus</taxon>
    </lineage>
</organism>
<dbReference type="GO" id="GO:0051539">
    <property type="term" value="F:4 iron, 4 sulfur cluster binding"/>
    <property type="evidence" value="ECO:0007669"/>
    <property type="project" value="UniProtKB-KW"/>
</dbReference>
<gene>
    <name evidence="9" type="ORF">QP354_10705</name>
</gene>
<evidence type="ECO:0000256" key="1">
    <source>
        <dbReference type="ARBA" id="ARBA00001942"/>
    </source>
</evidence>
<dbReference type="InterPro" id="IPR027467">
    <property type="entry name" value="MopterinOxRdtase_cofactor_BS"/>
</dbReference>
<dbReference type="Pfam" id="PF12838">
    <property type="entry name" value="Fer4_7"/>
    <property type="match status" value="1"/>
</dbReference>
<evidence type="ECO:0000259" key="8">
    <source>
        <dbReference type="PROSITE" id="PS51669"/>
    </source>
</evidence>
<feature type="domain" description="4Fe-4S Mo/W bis-MGD-type" evidence="8">
    <location>
        <begin position="72"/>
        <end position="107"/>
    </location>
</feature>
<dbReference type="EMBL" id="JASOLY010000075">
    <property type="protein sequence ID" value="MDK6869485.1"/>
    <property type="molecule type" value="Genomic_DNA"/>
</dbReference>
<dbReference type="Gene3D" id="3.30.70.20">
    <property type="match status" value="1"/>
</dbReference>
<dbReference type="GO" id="GO:0046872">
    <property type="term" value="F:metal ion binding"/>
    <property type="evidence" value="ECO:0007669"/>
    <property type="project" value="UniProtKB-KW"/>
</dbReference>
<dbReference type="PROSITE" id="PS51379">
    <property type="entry name" value="4FE4S_FER_2"/>
    <property type="match status" value="1"/>
</dbReference>
<dbReference type="InterPro" id="IPR017896">
    <property type="entry name" value="4Fe4S_Fe-S-bd"/>
</dbReference>
<reference evidence="9" key="1">
    <citation type="submission" date="2023-05" db="EMBL/GenBank/DDBJ databases">
        <title>Cataloging the Phylogenetic Diversity of Human Bladder Bacteria.</title>
        <authorList>
            <person name="Du J."/>
        </authorList>
    </citation>
    <scope>NUCLEOTIDE SEQUENCE</scope>
    <source>
        <strain evidence="9">UMB6975B</strain>
    </source>
</reference>
<dbReference type="SUPFAM" id="SSF53706">
    <property type="entry name" value="Formate dehydrogenase/DMSO reductase, domains 1-3"/>
    <property type="match status" value="1"/>
</dbReference>
<keyword evidence="3" id="KW-0479">Metal-binding</keyword>
<dbReference type="AlphaFoldDB" id="A0AAW6XMP7"/>
<feature type="domain" description="4Fe-4S ferredoxin-type" evidence="7">
    <location>
        <begin position="35"/>
        <end position="64"/>
    </location>
</feature>